<reference evidence="1" key="1">
    <citation type="submission" date="2023-07" db="EMBL/GenBank/DDBJ databases">
        <title>Sorghum-associated microbial communities from plants grown in Nebraska, USA.</title>
        <authorList>
            <person name="Schachtman D."/>
        </authorList>
    </citation>
    <scope>NUCLEOTIDE SEQUENCE</scope>
    <source>
        <strain evidence="1">BE80</strain>
    </source>
</reference>
<evidence type="ECO:0000313" key="1">
    <source>
        <dbReference type="EMBL" id="MDR6726885.1"/>
    </source>
</evidence>
<gene>
    <name evidence="1" type="ORF">J2W91_005410</name>
</gene>
<dbReference type="EMBL" id="JAVDTR010000021">
    <property type="protein sequence ID" value="MDR6726885.1"/>
    <property type="molecule type" value="Genomic_DNA"/>
</dbReference>
<evidence type="ECO:0000313" key="2">
    <source>
        <dbReference type="Proteomes" id="UP001254832"/>
    </source>
</evidence>
<dbReference type="Proteomes" id="UP001254832">
    <property type="component" value="Unassembled WGS sequence"/>
</dbReference>
<sequence length="156" mass="18349">MIGPIFLRGELIHQFKEHLTNTEYHRVIHNGVDDTNSTTERFELEKLNDTFDAFINSDYPIICRSGSKSTIPFWDYHIAVNRSKYDKEVIVNELLVREPNDQNVTNAVLMAFYMLINERYKYERLVVPIRMNDIVGYEEIGIQSHKDGSVLFRKYA</sequence>
<protein>
    <submittedName>
        <fullName evidence="1">Uncharacterized protein</fullName>
    </submittedName>
</protein>
<accession>A0AAP5H5U8</accession>
<proteinExistence type="predicted"/>
<organism evidence="1 2">
    <name type="scientific">Paenibacillus amylolyticus</name>
    <dbReference type="NCBI Taxonomy" id="1451"/>
    <lineage>
        <taxon>Bacteria</taxon>
        <taxon>Bacillati</taxon>
        <taxon>Bacillota</taxon>
        <taxon>Bacilli</taxon>
        <taxon>Bacillales</taxon>
        <taxon>Paenibacillaceae</taxon>
        <taxon>Paenibacillus</taxon>
    </lineage>
</organism>
<dbReference type="AlphaFoldDB" id="A0AAP5H5U8"/>
<dbReference type="RefSeq" id="WP_310145449.1">
    <property type="nucleotide sequence ID" value="NZ_JAVDTR010000021.1"/>
</dbReference>
<comment type="caution">
    <text evidence="1">The sequence shown here is derived from an EMBL/GenBank/DDBJ whole genome shotgun (WGS) entry which is preliminary data.</text>
</comment>
<name>A0AAP5H5U8_PAEAM</name>